<comment type="subcellular location">
    <subcellularLocation>
        <location evidence="1">Cell membrane</location>
        <topology evidence="1">Multi-pass membrane protein</topology>
    </subcellularLocation>
</comment>
<protein>
    <submittedName>
        <fullName evidence="11">EmrB/QacA subfamily drug resistance transporter</fullName>
    </submittedName>
</protein>
<feature type="transmembrane region" description="Helical" evidence="9">
    <location>
        <begin position="89"/>
        <end position="107"/>
    </location>
</feature>
<dbReference type="PANTHER" id="PTHR42718:SF9">
    <property type="entry name" value="MAJOR FACILITATOR SUPERFAMILY MULTIDRUG TRANSPORTER MFSC"/>
    <property type="match status" value="1"/>
</dbReference>
<feature type="region of interest" description="Disordered" evidence="8">
    <location>
        <begin position="518"/>
        <end position="551"/>
    </location>
</feature>
<accession>A0A938Y498</accession>
<evidence type="ECO:0000256" key="9">
    <source>
        <dbReference type="SAM" id="Phobius"/>
    </source>
</evidence>
<evidence type="ECO:0000256" key="1">
    <source>
        <dbReference type="ARBA" id="ARBA00004651"/>
    </source>
</evidence>
<comment type="similarity">
    <text evidence="2">Belongs to the major facilitator superfamily. EmrB family.</text>
</comment>
<feature type="transmembrane region" description="Helical" evidence="9">
    <location>
        <begin position="60"/>
        <end position="77"/>
    </location>
</feature>
<dbReference type="InterPro" id="IPR020846">
    <property type="entry name" value="MFS_dom"/>
</dbReference>
<sequence>MAETVEQAPKKREDGAGNAWIALIAIVLGTFVTVLNNSFINVALPKLVNIFGSTTQDMQWVLTGYMLASAVVIPMSGTIGDKFGYKKTFVIALSFFTIMSLLCGLAWGTSSLIAFRIFQGVSGGFIMPVGMSMIYMIMPREKIGMALGLWGVAAMAAPAVGPTLSGYLIEYFSWRILFFINIPVGIFAVVSAFFLLKETPTKQVKFDYAGAILSVLCFGSLLWALSKGPSEGWDSLYIVSLLYIAISCFILLLYVELTKDQPLLDFRVFKIPVFTISVFSSGLVMMGMFGGVFLTPLYLQNVQMLTPVDAGLVMMPQSIAMAVMMPISGRLFDKVGALPLALVGLTLMGTTTYELHRLTLSTPNTWLDTVLTIRGLGMGLCMMPLSTVGMNAVPREIIGKASSVSNLTRQVMGSMAIAILTAIMNNRATFHAAQISESVTTGSDVVNSAISSIAGYYTAGGVDAATASGGATSYIASMIQMEAMVRSIGDTFLISAIPMFVVIPFVWFLRKRRQPKAAPAAPVAEKPAAAATKEQTDAASLKKEPEPQPVS</sequence>
<proteinExistence type="inferred from homology"/>
<dbReference type="Gene3D" id="1.20.1720.10">
    <property type="entry name" value="Multidrug resistance protein D"/>
    <property type="match status" value="1"/>
</dbReference>
<feature type="transmembrane region" description="Helical" evidence="9">
    <location>
        <begin position="237"/>
        <end position="255"/>
    </location>
</feature>
<feature type="transmembrane region" description="Helical" evidence="9">
    <location>
        <begin position="406"/>
        <end position="424"/>
    </location>
</feature>
<keyword evidence="12" id="KW-1185">Reference proteome</keyword>
<organism evidence="11 12">
    <name type="scientific">Brevibacillus fulvus</name>
    <dbReference type="NCBI Taxonomy" id="1125967"/>
    <lineage>
        <taxon>Bacteria</taxon>
        <taxon>Bacillati</taxon>
        <taxon>Bacillota</taxon>
        <taxon>Bacilli</taxon>
        <taxon>Bacillales</taxon>
        <taxon>Paenibacillaceae</taxon>
        <taxon>Brevibacillus</taxon>
    </lineage>
</organism>
<feature type="transmembrane region" description="Helical" evidence="9">
    <location>
        <begin position="335"/>
        <end position="353"/>
    </location>
</feature>
<dbReference type="Pfam" id="PF07690">
    <property type="entry name" value="MFS_1"/>
    <property type="match status" value="1"/>
</dbReference>
<dbReference type="InterPro" id="IPR011701">
    <property type="entry name" value="MFS"/>
</dbReference>
<feature type="domain" description="Major facilitator superfamily (MFS) profile" evidence="10">
    <location>
        <begin position="22"/>
        <end position="514"/>
    </location>
</feature>
<dbReference type="NCBIfam" id="TIGR00711">
    <property type="entry name" value="efflux_EmrB"/>
    <property type="match status" value="1"/>
</dbReference>
<name>A0A938Y498_9BACL</name>
<evidence type="ECO:0000256" key="3">
    <source>
        <dbReference type="ARBA" id="ARBA00022448"/>
    </source>
</evidence>
<feature type="transmembrane region" description="Helical" evidence="9">
    <location>
        <begin position="175"/>
        <end position="196"/>
    </location>
</feature>
<evidence type="ECO:0000256" key="6">
    <source>
        <dbReference type="ARBA" id="ARBA00022989"/>
    </source>
</evidence>
<feature type="transmembrane region" description="Helical" evidence="9">
    <location>
        <begin position="208"/>
        <end position="225"/>
    </location>
</feature>
<dbReference type="PRINTS" id="PR01036">
    <property type="entry name" value="TCRTETB"/>
</dbReference>
<dbReference type="RefSeq" id="WP_204519379.1">
    <property type="nucleotide sequence ID" value="NZ_BAABIN010000012.1"/>
</dbReference>
<feature type="transmembrane region" description="Helical" evidence="9">
    <location>
        <begin position="113"/>
        <end position="135"/>
    </location>
</feature>
<evidence type="ECO:0000256" key="5">
    <source>
        <dbReference type="ARBA" id="ARBA00022692"/>
    </source>
</evidence>
<feature type="compositionally biased region" description="Low complexity" evidence="8">
    <location>
        <begin position="518"/>
        <end position="533"/>
    </location>
</feature>
<feature type="compositionally biased region" description="Basic and acidic residues" evidence="8">
    <location>
        <begin position="534"/>
        <end position="551"/>
    </location>
</feature>
<gene>
    <name evidence="11" type="ORF">JOD01_003332</name>
</gene>
<dbReference type="AlphaFoldDB" id="A0A938Y498"/>
<evidence type="ECO:0000259" key="10">
    <source>
        <dbReference type="PROSITE" id="PS50850"/>
    </source>
</evidence>
<comment type="caution">
    <text evidence="11">The sequence shown here is derived from an EMBL/GenBank/DDBJ whole genome shotgun (WGS) entry which is preliminary data.</text>
</comment>
<keyword evidence="3" id="KW-0813">Transport</keyword>
<evidence type="ECO:0000313" key="12">
    <source>
        <dbReference type="Proteomes" id="UP000717624"/>
    </source>
</evidence>
<dbReference type="EMBL" id="JAFBEB010000014">
    <property type="protein sequence ID" value="MBM7591681.1"/>
    <property type="molecule type" value="Genomic_DNA"/>
</dbReference>
<dbReference type="GO" id="GO:0022857">
    <property type="term" value="F:transmembrane transporter activity"/>
    <property type="evidence" value="ECO:0007669"/>
    <property type="project" value="InterPro"/>
</dbReference>
<dbReference type="InterPro" id="IPR004638">
    <property type="entry name" value="EmrB-like"/>
</dbReference>
<dbReference type="Proteomes" id="UP000717624">
    <property type="component" value="Unassembled WGS sequence"/>
</dbReference>
<dbReference type="PROSITE" id="PS50850">
    <property type="entry name" value="MFS"/>
    <property type="match status" value="1"/>
</dbReference>
<keyword evidence="5 9" id="KW-0812">Transmembrane</keyword>
<feature type="transmembrane region" description="Helical" evidence="9">
    <location>
        <begin position="20"/>
        <end position="40"/>
    </location>
</feature>
<dbReference type="Gene3D" id="1.20.1250.20">
    <property type="entry name" value="MFS general substrate transporter like domains"/>
    <property type="match status" value="1"/>
</dbReference>
<evidence type="ECO:0000256" key="4">
    <source>
        <dbReference type="ARBA" id="ARBA00022475"/>
    </source>
</evidence>
<feature type="transmembrane region" description="Helical" evidence="9">
    <location>
        <begin position="276"/>
        <end position="298"/>
    </location>
</feature>
<dbReference type="InterPro" id="IPR036259">
    <property type="entry name" value="MFS_trans_sf"/>
</dbReference>
<keyword evidence="4" id="KW-1003">Cell membrane</keyword>
<feature type="transmembrane region" description="Helical" evidence="9">
    <location>
        <begin position="373"/>
        <end position="394"/>
    </location>
</feature>
<keyword evidence="6 9" id="KW-1133">Transmembrane helix</keyword>
<evidence type="ECO:0000313" key="11">
    <source>
        <dbReference type="EMBL" id="MBM7591681.1"/>
    </source>
</evidence>
<reference evidence="11" key="1">
    <citation type="submission" date="2021-01" db="EMBL/GenBank/DDBJ databases">
        <title>Genomic Encyclopedia of Type Strains, Phase IV (KMG-IV): sequencing the most valuable type-strain genomes for metagenomic binning, comparative biology and taxonomic classification.</title>
        <authorList>
            <person name="Goeker M."/>
        </authorList>
    </citation>
    <scope>NUCLEOTIDE SEQUENCE</scope>
    <source>
        <strain evidence="11">DSM 25523</strain>
    </source>
</reference>
<dbReference type="CDD" id="cd17503">
    <property type="entry name" value="MFS_LmrB_MDR_like"/>
    <property type="match status" value="1"/>
</dbReference>
<feature type="transmembrane region" description="Helical" evidence="9">
    <location>
        <begin position="491"/>
        <end position="509"/>
    </location>
</feature>
<evidence type="ECO:0000256" key="7">
    <source>
        <dbReference type="ARBA" id="ARBA00023136"/>
    </source>
</evidence>
<dbReference type="PANTHER" id="PTHR42718">
    <property type="entry name" value="MAJOR FACILITATOR SUPERFAMILY MULTIDRUG TRANSPORTER MFSC"/>
    <property type="match status" value="1"/>
</dbReference>
<evidence type="ECO:0000256" key="2">
    <source>
        <dbReference type="ARBA" id="ARBA00008537"/>
    </source>
</evidence>
<evidence type="ECO:0000256" key="8">
    <source>
        <dbReference type="SAM" id="MobiDB-lite"/>
    </source>
</evidence>
<dbReference type="GO" id="GO:0005886">
    <property type="term" value="C:plasma membrane"/>
    <property type="evidence" value="ECO:0007669"/>
    <property type="project" value="UniProtKB-SubCell"/>
</dbReference>
<keyword evidence="7 9" id="KW-0472">Membrane</keyword>
<dbReference type="SUPFAM" id="SSF103473">
    <property type="entry name" value="MFS general substrate transporter"/>
    <property type="match status" value="1"/>
</dbReference>
<feature type="transmembrane region" description="Helical" evidence="9">
    <location>
        <begin position="147"/>
        <end position="169"/>
    </location>
</feature>